<proteinExistence type="inferred from homology"/>
<dbReference type="InterPro" id="IPR036134">
    <property type="entry name" value="Crypto/Photolyase_FAD-like_sf"/>
</dbReference>
<dbReference type="SUPFAM" id="SSF48173">
    <property type="entry name" value="Cryptochrome/photolyase FAD-binding domain"/>
    <property type="match status" value="1"/>
</dbReference>
<dbReference type="GO" id="GO:0003677">
    <property type="term" value="F:DNA binding"/>
    <property type="evidence" value="ECO:0007669"/>
    <property type="project" value="TreeGrafter"/>
</dbReference>
<keyword evidence="7" id="KW-0456">Lyase</keyword>
<evidence type="ECO:0000256" key="4">
    <source>
        <dbReference type="PIRSR" id="PIRSR602081-2"/>
    </source>
</evidence>
<comment type="similarity">
    <text evidence="5">Belongs to the DNA photolyase family.</text>
</comment>
<dbReference type="InterPro" id="IPR006050">
    <property type="entry name" value="DNA_photolyase_N"/>
</dbReference>
<keyword evidence="1 3" id="KW-0285">Flavoprotein</keyword>
<reference evidence="7 8" key="1">
    <citation type="submission" date="2019-05" db="EMBL/GenBank/DDBJ databases">
        <title>Nesterenkonia sp. GY074 isolated from the Southern Atlantic Ocean.</title>
        <authorList>
            <person name="Zhang G."/>
        </authorList>
    </citation>
    <scope>NUCLEOTIDE SEQUENCE [LARGE SCALE GENOMIC DNA]</scope>
    <source>
        <strain evidence="7 8">GY074</strain>
    </source>
</reference>
<dbReference type="PROSITE" id="PS51645">
    <property type="entry name" value="PHR_CRY_ALPHA_BETA"/>
    <property type="match status" value="1"/>
</dbReference>
<dbReference type="InterPro" id="IPR014729">
    <property type="entry name" value="Rossmann-like_a/b/a_fold"/>
</dbReference>
<feature type="binding site" evidence="3">
    <location>
        <begin position="247"/>
        <end position="251"/>
    </location>
    <ligand>
        <name>FAD</name>
        <dbReference type="ChEBI" id="CHEBI:57692"/>
    </ligand>
</feature>
<feature type="site" description="Electron transfer via tryptophanyl radical" evidence="4">
    <location>
        <position position="370"/>
    </location>
</feature>
<gene>
    <name evidence="7" type="ORF">FEF26_00935</name>
</gene>
<dbReference type="InterPro" id="IPR005101">
    <property type="entry name" value="Cryptochr/Photolyase_FAD-bd"/>
</dbReference>
<sequence>MSRTIHWYRDDLRVEDNPGLIAACEHAEAPGDVVGLYVLDEHTPGIRPLGGAAKWWLHHALESLHKDLQQLGIPLLIRAGDPQRILLELAEASGADRVHWSRRYGGPERELDAAIKADLPDKGVTVESFAATMLEEPWKLQTTTGGPYKVFTPFWKALSARDIAMPEPAPAPLGDISNATARLTGSGIELGSLEGLDLLPRSPNWAKGWHEIWDPTESGGHQQLRTFIDDDADRYHSHGQEPAAEATSRLSPFLRFGQISPHQVWEAAGSIKDSQSKTRFRTELGWRDFAWHLLYHFPQIPDVNMRSEFDNYPWKSAQEDPDTFQAWTAGLTGFGLVDAGMRELWGTGHMHNRVRMVTASLLVKNLGIDWREGEAWFWDTLVDADAASNPVNWQWVAGSGADAAPYFRIFNPERQQDRFDPDMRYVRTWVPEYGTEKYPDPLVDLKETRRNALADYDTITGKNT</sequence>
<dbReference type="Pfam" id="PF00875">
    <property type="entry name" value="DNA_photolyase"/>
    <property type="match status" value="1"/>
</dbReference>
<dbReference type="Gene3D" id="1.10.579.10">
    <property type="entry name" value="DNA Cyclobutane Dipyrimidine Photolyase, subunit A, domain 3"/>
    <property type="match status" value="1"/>
</dbReference>
<protein>
    <submittedName>
        <fullName evidence="7">Deoxyribodipyrimidine photo-lyase</fullName>
    </submittedName>
</protein>
<dbReference type="RefSeq" id="WP_138251662.1">
    <property type="nucleotide sequence ID" value="NZ_VAVZ01000002.1"/>
</dbReference>
<evidence type="ECO:0000256" key="1">
    <source>
        <dbReference type="ARBA" id="ARBA00022630"/>
    </source>
</evidence>
<dbReference type="Gene3D" id="1.25.40.80">
    <property type="match status" value="1"/>
</dbReference>
<organism evidence="7 8">
    <name type="scientific">Nesterenkonia salmonea</name>
    <dbReference type="NCBI Taxonomy" id="1804987"/>
    <lineage>
        <taxon>Bacteria</taxon>
        <taxon>Bacillati</taxon>
        <taxon>Actinomycetota</taxon>
        <taxon>Actinomycetes</taxon>
        <taxon>Micrococcales</taxon>
        <taxon>Micrococcaceae</taxon>
        <taxon>Nesterenkonia</taxon>
    </lineage>
</organism>
<evidence type="ECO:0000256" key="2">
    <source>
        <dbReference type="ARBA" id="ARBA00022827"/>
    </source>
</evidence>
<evidence type="ECO:0000313" key="8">
    <source>
        <dbReference type="Proteomes" id="UP000310458"/>
    </source>
</evidence>
<keyword evidence="5" id="KW-0157">Chromophore</keyword>
<keyword evidence="2 3" id="KW-0274">FAD</keyword>
<evidence type="ECO:0000259" key="6">
    <source>
        <dbReference type="PROSITE" id="PS51645"/>
    </source>
</evidence>
<comment type="caution">
    <text evidence="7">The sequence shown here is derived from an EMBL/GenBank/DDBJ whole genome shotgun (WGS) entry which is preliminary data.</text>
</comment>
<dbReference type="Gene3D" id="3.40.50.620">
    <property type="entry name" value="HUPs"/>
    <property type="match status" value="1"/>
</dbReference>
<dbReference type="EMBL" id="VAVZ01000002">
    <property type="protein sequence ID" value="TLQ01037.1"/>
    <property type="molecule type" value="Genomic_DNA"/>
</dbReference>
<feature type="binding site" evidence="3">
    <location>
        <position position="235"/>
    </location>
    <ligand>
        <name>FAD</name>
        <dbReference type="ChEBI" id="CHEBI:57692"/>
    </ligand>
</feature>
<dbReference type="Proteomes" id="UP000310458">
    <property type="component" value="Unassembled WGS sequence"/>
</dbReference>
<feature type="domain" description="Photolyase/cryptochrome alpha/beta" evidence="6">
    <location>
        <begin position="2"/>
        <end position="134"/>
    </location>
</feature>
<comment type="cofactor">
    <cofactor evidence="3">
        <name>FAD</name>
        <dbReference type="ChEBI" id="CHEBI:57692"/>
    </cofactor>
    <text evidence="3">Binds 1 FAD per subunit.</text>
</comment>
<dbReference type="OrthoDB" id="9772484at2"/>
<evidence type="ECO:0000256" key="5">
    <source>
        <dbReference type="RuleBase" id="RU004182"/>
    </source>
</evidence>
<dbReference type="InterPro" id="IPR002081">
    <property type="entry name" value="Cryptochrome/DNA_photolyase_1"/>
</dbReference>
<evidence type="ECO:0000313" key="7">
    <source>
        <dbReference type="EMBL" id="TLQ01037.1"/>
    </source>
</evidence>
<dbReference type="PANTHER" id="PTHR11455:SF9">
    <property type="entry name" value="CRYPTOCHROME CIRCADIAN CLOCK 5 ISOFORM X1"/>
    <property type="match status" value="1"/>
</dbReference>
<dbReference type="AlphaFoldDB" id="A0A5R9BK26"/>
<dbReference type="PANTHER" id="PTHR11455">
    <property type="entry name" value="CRYPTOCHROME"/>
    <property type="match status" value="1"/>
</dbReference>
<keyword evidence="8" id="KW-1185">Reference proteome</keyword>
<dbReference type="InterPro" id="IPR036155">
    <property type="entry name" value="Crypto/Photolyase_N_sf"/>
</dbReference>
<dbReference type="SUPFAM" id="SSF52425">
    <property type="entry name" value="Cryptochrome/photolyase, N-terminal domain"/>
    <property type="match status" value="1"/>
</dbReference>
<dbReference type="Pfam" id="PF03441">
    <property type="entry name" value="FAD_binding_7"/>
    <property type="match status" value="1"/>
</dbReference>
<name>A0A5R9BK26_9MICC</name>
<dbReference type="PRINTS" id="PR00147">
    <property type="entry name" value="DNAPHOTLYASE"/>
</dbReference>
<feature type="binding site" evidence="3">
    <location>
        <position position="280"/>
    </location>
    <ligand>
        <name>FAD</name>
        <dbReference type="ChEBI" id="CHEBI:57692"/>
    </ligand>
</feature>
<feature type="binding site" evidence="3">
    <location>
        <begin position="383"/>
        <end position="385"/>
    </location>
    <ligand>
        <name>FAD</name>
        <dbReference type="ChEBI" id="CHEBI:57692"/>
    </ligand>
</feature>
<evidence type="ECO:0000256" key="3">
    <source>
        <dbReference type="PIRSR" id="PIRSR602081-1"/>
    </source>
</evidence>
<dbReference type="GO" id="GO:0003904">
    <property type="term" value="F:deoxyribodipyrimidine photo-lyase activity"/>
    <property type="evidence" value="ECO:0007669"/>
    <property type="project" value="TreeGrafter"/>
</dbReference>
<dbReference type="GO" id="GO:0009416">
    <property type="term" value="P:response to light stimulus"/>
    <property type="evidence" value="ECO:0007669"/>
    <property type="project" value="TreeGrafter"/>
</dbReference>
<feature type="site" description="Electron transfer via tryptophanyl radical" evidence="4">
    <location>
        <position position="393"/>
    </location>
</feature>
<feature type="site" description="Electron transfer via tryptophanyl radical" evidence="4">
    <location>
        <position position="314"/>
    </location>
</feature>
<accession>A0A5R9BK26</accession>
<dbReference type="GO" id="GO:0071949">
    <property type="term" value="F:FAD binding"/>
    <property type="evidence" value="ECO:0007669"/>
    <property type="project" value="TreeGrafter"/>
</dbReference>